<feature type="domain" description="C-type lectin" evidence="2">
    <location>
        <begin position="21"/>
        <end position="128"/>
    </location>
</feature>
<dbReference type="PANTHER" id="PTHR24035:SF109">
    <property type="entry name" value="PROTEIN DRAPER"/>
    <property type="match status" value="1"/>
</dbReference>
<dbReference type="InterPro" id="IPR001304">
    <property type="entry name" value="C-type_lectin-like"/>
</dbReference>
<evidence type="ECO:0000313" key="3">
    <source>
        <dbReference type="EMBL" id="GFS14356.1"/>
    </source>
</evidence>
<dbReference type="EMBL" id="BMAT01002801">
    <property type="protein sequence ID" value="GFS14356.1"/>
    <property type="molecule type" value="Genomic_DNA"/>
</dbReference>
<protein>
    <submittedName>
        <fullName evidence="3">Multiple epidermal growth factor-like domains 10</fullName>
    </submittedName>
</protein>
<dbReference type="Proteomes" id="UP000762676">
    <property type="component" value="Unassembled WGS sequence"/>
</dbReference>
<keyword evidence="4" id="KW-1185">Reference proteome</keyword>
<proteinExistence type="predicted"/>
<name>A0AAV4IW42_9GAST</name>
<dbReference type="SUPFAM" id="SSF56436">
    <property type="entry name" value="C-type lectin-like"/>
    <property type="match status" value="1"/>
</dbReference>
<dbReference type="PANTHER" id="PTHR24035">
    <property type="entry name" value="MULTIPLE EPIDERMAL GROWTH FACTOR-LIKE DOMAINS PROTEIN"/>
    <property type="match status" value="1"/>
</dbReference>
<reference evidence="3 4" key="1">
    <citation type="journal article" date="2021" name="Elife">
        <title>Chloroplast acquisition without the gene transfer in kleptoplastic sea slugs, Plakobranchus ocellatus.</title>
        <authorList>
            <person name="Maeda T."/>
            <person name="Takahashi S."/>
            <person name="Yoshida T."/>
            <person name="Shimamura S."/>
            <person name="Takaki Y."/>
            <person name="Nagai Y."/>
            <person name="Toyoda A."/>
            <person name="Suzuki Y."/>
            <person name="Arimoto A."/>
            <person name="Ishii H."/>
            <person name="Satoh N."/>
            <person name="Nishiyama T."/>
            <person name="Hasebe M."/>
            <person name="Maruyama T."/>
            <person name="Minagawa J."/>
            <person name="Obokata J."/>
            <person name="Shigenobu S."/>
        </authorList>
    </citation>
    <scope>NUCLEOTIDE SEQUENCE [LARGE SCALE GENOMIC DNA]</scope>
</reference>
<dbReference type="InterPro" id="IPR016186">
    <property type="entry name" value="C-type_lectin-like/link_sf"/>
</dbReference>
<evidence type="ECO:0000313" key="4">
    <source>
        <dbReference type="Proteomes" id="UP000762676"/>
    </source>
</evidence>
<dbReference type="PROSITE" id="PS50041">
    <property type="entry name" value="C_TYPE_LECTIN_2"/>
    <property type="match status" value="1"/>
</dbReference>
<accession>A0AAV4IW42</accession>
<dbReference type="AlphaFoldDB" id="A0AAV4IW42"/>
<evidence type="ECO:0000256" key="1">
    <source>
        <dbReference type="SAM" id="MobiDB-lite"/>
    </source>
</evidence>
<sequence length="447" mass="49180">MDTQMAGSEAICPEGWVESSFSEFCFKIYNTRQTWENASITCNSTGGALALNLDLLTHGLNSLILDGEYWIGINYENKLLLTQRTLGGMFDYQFKFLLRYLLPKECGCLTYSGVKPAKCEELKGFICEQKQVCPVGTYGSTCSHQCSDHCAGNGNHKRCDSSTGQCDGGCLAGYTGAKCITPCRFNTYGHKCSHRCSLNCRDQDEVICNPKTGDCNFGCNDGFSGPHCDTECLYRTYGENCSQSCSPFCGGHDAACNSTTGECLSGDCSNGYTGAKCEISVSQVPNGFMYNPVVLASMLAVLSLCVGSILMFLGDDDTEEKSQGDSEDGSQIHSGSDTNEEVDIHDPIEPEIDGQDELRSHSSEECYGHDDLIESERHSQDDLGSQISEELDGYDTIAGERRKQKDFESHSPEDWDANDRLEPERQSHEELRGYSSDERHGDEPLEH</sequence>
<dbReference type="InterPro" id="IPR016187">
    <property type="entry name" value="CTDL_fold"/>
</dbReference>
<organism evidence="3 4">
    <name type="scientific">Elysia marginata</name>
    <dbReference type="NCBI Taxonomy" id="1093978"/>
    <lineage>
        <taxon>Eukaryota</taxon>
        <taxon>Metazoa</taxon>
        <taxon>Spiralia</taxon>
        <taxon>Lophotrochozoa</taxon>
        <taxon>Mollusca</taxon>
        <taxon>Gastropoda</taxon>
        <taxon>Heterobranchia</taxon>
        <taxon>Euthyneura</taxon>
        <taxon>Panpulmonata</taxon>
        <taxon>Sacoglossa</taxon>
        <taxon>Placobranchoidea</taxon>
        <taxon>Plakobranchidae</taxon>
        <taxon>Elysia</taxon>
    </lineage>
</organism>
<feature type="compositionally biased region" description="Basic and acidic residues" evidence="1">
    <location>
        <begin position="398"/>
        <end position="447"/>
    </location>
</feature>
<comment type="caution">
    <text evidence="3">The sequence shown here is derived from an EMBL/GenBank/DDBJ whole genome shotgun (WGS) entry which is preliminary data.</text>
</comment>
<dbReference type="Gene3D" id="2.170.300.10">
    <property type="entry name" value="Tie2 ligand-binding domain superfamily"/>
    <property type="match status" value="1"/>
</dbReference>
<dbReference type="SMART" id="SM00034">
    <property type="entry name" value="CLECT"/>
    <property type="match status" value="1"/>
</dbReference>
<feature type="region of interest" description="Disordered" evidence="1">
    <location>
        <begin position="377"/>
        <end position="447"/>
    </location>
</feature>
<evidence type="ECO:0000259" key="2">
    <source>
        <dbReference type="PROSITE" id="PS50041"/>
    </source>
</evidence>
<gene>
    <name evidence="3" type="ORF">ElyMa_001421300</name>
</gene>
<dbReference type="InterPro" id="IPR052108">
    <property type="entry name" value="MEGF/SIB"/>
</dbReference>
<feature type="region of interest" description="Disordered" evidence="1">
    <location>
        <begin position="317"/>
        <end position="343"/>
    </location>
</feature>
<dbReference type="Gene3D" id="3.10.100.10">
    <property type="entry name" value="Mannose-Binding Protein A, subunit A"/>
    <property type="match status" value="1"/>
</dbReference>